<dbReference type="AlphaFoldDB" id="A0A2A5QQ59"/>
<keyword evidence="1" id="KW-1133">Transmembrane helix</keyword>
<gene>
    <name evidence="2" type="ORF">CP557_21245</name>
</gene>
<organism evidence="2 3">
    <name type="scientific">Natrinema ejinorense</name>
    <dbReference type="NCBI Taxonomy" id="373386"/>
    <lineage>
        <taxon>Archaea</taxon>
        <taxon>Methanobacteriati</taxon>
        <taxon>Methanobacteriota</taxon>
        <taxon>Stenosarchaea group</taxon>
        <taxon>Halobacteria</taxon>
        <taxon>Halobacteriales</taxon>
        <taxon>Natrialbaceae</taxon>
        <taxon>Natrinema</taxon>
    </lineage>
</organism>
<evidence type="ECO:0000256" key="1">
    <source>
        <dbReference type="SAM" id="Phobius"/>
    </source>
</evidence>
<evidence type="ECO:0000313" key="2">
    <source>
        <dbReference type="EMBL" id="PCR88996.1"/>
    </source>
</evidence>
<proteinExistence type="predicted"/>
<protein>
    <submittedName>
        <fullName evidence="2">Uncharacterized protein</fullName>
    </submittedName>
</protein>
<comment type="caution">
    <text evidence="2">The sequence shown here is derived from an EMBL/GenBank/DDBJ whole genome shotgun (WGS) entry which is preliminary data.</text>
</comment>
<keyword evidence="1" id="KW-0472">Membrane</keyword>
<evidence type="ECO:0000313" key="3">
    <source>
        <dbReference type="Proteomes" id="UP000219689"/>
    </source>
</evidence>
<feature type="transmembrane region" description="Helical" evidence="1">
    <location>
        <begin position="29"/>
        <end position="50"/>
    </location>
</feature>
<reference evidence="2 3" key="1">
    <citation type="submission" date="2017-09" db="EMBL/GenBank/DDBJ databases">
        <title>Genome sequences of Natrinema ejinorence JCM 13890T.</title>
        <authorList>
            <person name="Roh S.W."/>
            <person name="Kim Y.B."/>
            <person name="Kim J.Y."/>
        </authorList>
    </citation>
    <scope>NUCLEOTIDE SEQUENCE [LARGE SCALE GENOMIC DNA]</scope>
    <source>
        <strain evidence="2 3">JCM 13890</strain>
    </source>
</reference>
<keyword evidence="1" id="KW-0812">Transmembrane</keyword>
<sequence>MKTLRLIPSTLSEHRRCGKPRRSRRGGRHLGCVIVAIVATETIYTLIATLSCDQVCNDFQLLL</sequence>
<dbReference type="Proteomes" id="UP000219689">
    <property type="component" value="Unassembled WGS sequence"/>
</dbReference>
<dbReference type="EMBL" id="NXNI01000002">
    <property type="protein sequence ID" value="PCR88996.1"/>
    <property type="molecule type" value="Genomic_DNA"/>
</dbReference>
<keyword evidence="3" id="KW-1185">Reference proteome</keyword>
<name>A0A2A5QQ59_9EURY</name>
<accession>A0A2A5QQ59</accession>